<name>A0A2P2Q673_RHIMU</name>
<proteinExistence type="predicted"/>
<dbReference type="AlphaFoldDB" id="A0A2P2Q673"/>
<reference evidence="1" key="1">
    <citation type="submission" date="2018-02" db="EMBL/GenBank/DDBJ databases">
        <title>Rhizophora mucronata_Transcriptome.</title>
        <authorList>
            <person name="Meera S.P."/>
            <person name="Sreeshan A."/>
            <person name="Augustine A."/>
        </authorList>
    </citation>
    <scope>NUCLEOTIDE SEQUENCE</scope>
    <source>
        <tissue evidence="1">Leaf</tissue>
    </source>
</reference>
<sequence>MDRSGNVHDLSAYILPLANLIEIQIGNPPQVVIHLVDNQCIDQVAK</sequence>
<evidence type="ECO:0000313" key="1">
    <source>
        <dbReference type="EMBL" id="MBX62495.1"/>
    </source>
</evidence>
<organism evidence="1">
    <name type="scientific">Rhizophora mucronata</name>
    <name type="common">Asiatic mangrove</name>
    <dbReference type="NCBI Taxonomy" id="61149"/>
    <lineage>
        <taxon>Eukaryota</taxon>
        <taxon>Viridiplantae</taxon>
        <taxon>Streptophyta</taxon>
        <taxon>Embryophyta</taxon>
        <taxon>Tracheophyta</taxon>
        <taxon>Spermatophyta</taxon>
        <taxon>Magnoliopsida</taxon>
        <taxon>eudicotyledons</taxon>
        <taxon>Gunneridae</taxon>
        <taxon>Pentapetalae</taxon>
        <taxon>rosids</taxon>
        <taxon>fabids</taxon>
        <taxon>Malpighiales</taxon>
        <taxon>Rhizophoraceae</taxon>
        <taxon>Rhizophora</taxon>
    </lineage>
</organism>
<dbReference type="EMBL" id="GGEC01082011">
    <property type="protein sequence ID" value="MBX62495.1"/>
    <property type="molecule type" value="Transcribed_RNA"/>
</dbReference>
<accession>A0A2P2Q673</accession>
<protein>
    <submittedName>
        <fullName evidence="1">Uncharacterized protein</fullName>
    </submittedName>
</protein>